<proteinExistence type="predicted"/>
<organism evidence="3 4">
    <name type="scientific">Byssothecium circinans</name>
    <dbReference type="NCBI Taxonomy" id="147558"/>
    <lineage>
        <taxon>Eukaryota</taxon>
        <taxon>Fungi</taxon>
        <taxon>Dikarya</taxon>
        <taxon>Ascomycota</taxon>
        <taxon>Pezizomycotina</taxon>
        <taxon>Dothideomycetes</taxon>
        <taxon>Pleosporomycetidae</taxon>
        <taxon>Pleosporales</taxon>
        <taxon>Massarineae</taxon>
        <taxon>Massarinaceae</taxon>
        <taxon>Byssothecium</taxon>
    </lineage>
</organism>
<evidence type="ECO:0000256" key="2">
    <source>
        <dbReference type="SAM" id="SignalP"/>
    </source>
</evidence>
<sequence length="174" mass="20121">MFPVSFLFSSGLAHAQTLTGDNRFTEFSMYCSLIGSAHCCTATYPRSWTWRIKRVELLFRAGTMRGSNSTTFPQKEKYKDPQYLQVNVSNPPNLLHLFSIHLFSIQLFPNISNPTQKFRAHPGYAFQTTKGRNSYRHLVTTRRPRLTPTSHHDNNYRPKLAMETLHQTTPSRQP</sequence>
<reference evidence="3" key="1">
    <citation type="journal article" date="2020" name="Stud. Mycol.">
        <title>101 Dothideomycetes genomes: a test case for predicting lifestyles and emergence of pathogens.</title>
        <authorList>
            <person name="Haridas S."/>
            <person name="Albert R."/>
            <person name="Binder M."/>
            <person name="Bloem J."/>
            <person name="Labutti K."/>
            <person name="Salamov A."/>
            <person name="Andreopoulos B."/>
            <person name="Baker S."/>
            <person name="Barry K."/>
            <person name="Bills G."/>
            <person name="Bluhm B."/>
            <person name="Cannon C."/>
            <person name="Castanera R."/>
            <person name="Culley D."/>
            <person name="Daum C."/>
            <person name="Ezra D."/>
            <person name="Gonzalez J."/>
            <person name="Henrissat B."/>
            <person name="Kuo A."/>
            <person name="Liang C."/>
            <person name="Lipzen A."/>
            <person name="Lutzoni F."/>
            <person name="Magnuson J."/>
            <person name="Mondo S."/>
            <person name="Nolan M."/>
            <person name="Ohm R."/>
            <person name="Pangilinan J."/>
            <person name="Park H.-J."/>
            <person name="Ramirez L."/>
            <person name="Alfaro M."/>
            <person name="Sun H."/>
            <person name="Tritt A."/>
            <person name="Yoshinaga Y."/>
            <person name="Zwiers L.-H."/>
            <person name="Turgeon B."/>
            <person name="Goodwin S."/>
            <person name="Spatafora J."/>
            <person name="Crous P."/>
            <person name="Grigoriev I."/>
        </authorList>
    </citation>
    <scope>NUCLEOTIDE SEQUENCE</scope>
    <source>
        <strain evidence="3">CBS 675.92</strain>
    </source>
</reference>
<evidence type="ECO:0000313" key="3">
    <source>
        <dbReference type="EMBL" id="KAF1962790.1"/>
    </source>
</evidence>
<evidence type="ECO:0000256" key="1">
    <source>
        <dbReference type="SAM" id="MobiDB-lite"/>
    </source>
</evidence>
<evidence type="ECO:0008006" key="5">
    <source>
        <dbReference type="Google" id="ProtNLM"/>
    </source>
</evidence>
<feature type="chain" id="PRO_5025443244" description="Secreted protein" evidence="2">
    <location>
        <begin position="16"/>
        <end position="174"/>
    </location>
</feature>
<name>A0A6A5UEP2_9PLEO</name>
<dbReference type="AlphaFoldDB" id="A0A6A5UEP2"/>
<feature type="signal peptide" evidence="2">
    <location>
        <begin position="1"/>
        <end position="15"/>
    </location>
</feature>
<dbReference type="Proteomes" id="UP000800035">
    <property type="component" value="Unassembled WGS sequence"/>
</dbReference>
<feature type="region of interest" description="Disordered" evidence="1">
    <location>
        <begin position="143"/>
        <end position="174"/>
    </location>
</feature>
<dbReference type="EMBL" id="ML976978">
    <property type="protein sequence ID" value="KAF1962790.1"/>
    <property type="molecule type" value="Genomic_DNA"/>
</dbReference>
<keyword evidence="2" id="KW-0732">Signal</keyword>
<feature type="compositionally biased region" description="Polar residues" evidence="1">
    <location>
        <begin position="165"/>
        <end position="174"/>
    </location>
</feature>
<protein>
    <recommendedName>
        <fullName evidence="5">Secreted protein</fullName>
    </recommendedName>
</protein>
<keyword evidence="4" id="KW-1185">Reference proteome</keyword>
<accession>A0A6A5UEP2</accession>
<gene>
    <name evidence="3" type="ORF">CC80DRAFT_97653</name>
</gene>
<evidence type="ECO:0000313" key="4">
    <source>
        <dbReference type="Proteomes" id="UP000800035"/>
    </source>
</evidence>